<dbReference type="PROSITE" id="PS50240">
    <property type="entry name" value="TRYPSIN_DOM"/>
    <property type="match status" value="1"/>
</dbReference>
<dbReference type="EMBL" id="JAUCMV010000002">
    <property type="protein sequence ID" value="KAK0418443.1"/>
    <property type="molecule type" value="Genomic_DNA"/>
</dbReference>
<dbReference type="PROSITE" id="PS00134">
    <property type="entry name" value="TRYPSIN_HIS"/>
    <property type="match status" value="1"/>
</dbReference>
<dbReference type="Gene3D" id="2.40.10.10">
    <property type="entry name" value="Trypsin-like serine proteases"/>
    <property type="match status" value="1"/>
</dbReference>
<keyword evidence="6" id="KW-1185">Reference proteome</keyword>
<dbReference type="Pfam" id="PF00089">
    <property type="entry name" value="Trypsin"/>
    <property type="match status" value="1"/>
</dbReference>
<gene>
    <name evidence="5" type="ORF">QR680_013559</name>
</gene>
<evidence type="ECO:0000256" key="1">
    <source>
        <dbReference type="ARBA" id="ARBA00023157"/>
    </source>
</evidence>
<dbReference type="InterPro" id="IPR043504">
    <property type="entry name" value="Peptidase_S1_PA_chymotrypsin"/>
</dbReference>
<feature type="chain" id="PRO_5041467998" description="Peptidase S1 domain-containing protein" evidence="3">
    <location>
        <begin position="17"/>
        <end position="307"/>
    </location>
</feature>
<dbReference type="SMART" id="SM00020">
    <property type="entry name" value="Tryp_SPc"/>
    <property type="match status" value="1"/>
</dbReference>
<dbReference type="InterPro" id="IPR001254">
    <property type="entry name" value="Trypsin_dom"/>
</dbReference>
<dbReference type="PROSITE" id="PS00135">
    <property type="entry name" value="TRYPSIN_SER"/>
    <property type="match status" value="1"/>
</dbReference>
<keyword evidence="1" id="KW-1015">Disulfide bond</keyword>
<keyword evidence="2" id="KW-0720">Serine protease</keyword>
<dbReference type="PANTHER" id="PTHR24260:SF136">
    <property type="entry name" value="GH08193P-RELATED"/>
    <property type="match status" value="1"/>
</dbReference>
<accession>A0AA39M2K5</accession>
<keyword evidence="2" id="KW-0645">Protease</keyword>
<proteinExistence type="predicted"/>
<evidence type="ECO:0000313" key="6">
    <source>
        <dbReference type="Proteomes" id="UP001175271"/>
    </source>
</evidence>
<evidence type="ECO:0000313" key="5">
    <source>
        <dbReference type="EMBL" id="KAK0418443.1"/>
    </source>
</evidence>
<feature type="signal peptide" evidence="3">
    <location>
        <begin position="1"/>
        <end position="16"/>
    </location>
</feature>
<dbReference type="InterPro" id="IPR001314">
    <property type="entry name" value="Peptidase_S1A"/>
</dbReference>
<dbReference type="GO" id="GO:0006508">
    <property type="term" value="P:proteolysis"/>
    <property type="evidence" value="ECO:0007669"/>
    <property type="project" value="UniProtKB-KW"/>
</dbReference>
<dbReference type="PRINTS" id="PR00722">
    <property type="entry name" value="CHYMOTRYPSIN"/>
</dbReference>
<evidence type="ECO:0000259" key="4">
    <source>
        <dbReference type="PROSITE" id="PS50240"/>
    </source>
</evidence>
<dbReference type="InterPro" id="IPR009003">
    <property type="entry name" value="Peptidase_S1_PA"/>
</dbReference>
<dbReference type="InterPro" id="IPR018114">
    <property type="entry name" value="TRYPSIN_HIS"/>
</dbReference>
<sequence>MRLLCLLLALFGYVAAGPLKDEVPLYGPSSRIIVPKDKPVTNEEFMQLLNKTELVFGGQFARPGSFPYHVFILYAKSDGGQYICGGSLLSQTHVLTAAHCVVDMQRPARVMVGSTNVNQRGGSAQWSDIHAAHGHPYYQHGSQSFHYDIAILQISPVRVGGAVGLTRILSNDQQLLAGGRAIISGFGTYAFYGQQSQTSDQLRYTELQIYKHDYCYRQWATFSRGTQLNNAQICAGGRGRGSGPGDSGGPLVVQSGNGLIQIGLVSFGPMDPQLMQYRQDEVPAVYTRVSQHCDFISRYSGNTASCR</sequence>
<name>A0AA39M2K5_9BILA</name>
<dbReference type="InterPro" id="IPR051333">
    <property type="entry name" value="CLIP_Serine_Protease"/>
</dbReference>
<dbReference type="PANTHER" id="PTHR24260">
    <property type="match status" value="1"/>
</dbReference>
<keyword evidence="2" id="KW-0378">Hydrolase</keyword>
<evidence type="ECO:0000256" key="2">
    <source>
        <dbReference type="RuleBase" id="RU363034"/>
    </source>
</evidence>
<keyword evidence="3" id="KW-0732">Signal</keyword>
<dbReference type="Proteomes" id="UP001175271">
    <property type="component" value="Unassembled WGS sequence"/>
</dbReference>
<protein>
    <recommendedName>
        <fullName evidence="4">Peptidase S1 domain-containing protein</fullName>
    </recommendedName>
</protein>
<dbReference type="SUPFAM" id="SSF50494">
    <property type="entry name" value="Trypsin-like serine proteases"/>
    <property type="match status" value="1"/>
</dbReference>
<organism evidence="5 6">
    <name type="scientific">Steinernema hermaphroditum</name>
    <dbReference type="NCBI Taxonomy" id="289476"/>
    <lineage>
        <taxon>Eukaryota</taxon>
        <taxon>Metazoa</taxon>
        <taxon>Ecdysozoa</taxon>
        <taxon>Nematoda</taxon>
        <taxon>Chromadorea</taxon>
        <taxon>Rhabditida</taxon>
        <taxon>Tylenchina</taxon>
        <taxon>Panagrolaimomorpha</taxon>
        <taxon>Strongyloidoidea</taxon>
        <taxon>Steinernematidae</taxon>
        <taxon>Steinernema</taxon>
    </lineage>
</organism>
<dbReference type="AlphaFoldDB" id="A0AA39M2K5"/>
<dbReference type="InterPro" id="IPR033116">
    <property type="entry name" value="TRYPSIN_SER"/>
</dbReference>
<comment type="caution">
    <text evidence="5">The sequence shown here is derived from an EMBL/GenBank/DDBJ whole genome shotgun (WGS) entry which is preliminary data.</text>
</comment>
<feature type="domain" description="Peptidase S1" evidence="4">
    <location>
        <begin position="55"/>
        <end position="301"/>
    </location>
</feature>
<reference evidence="5" key="1">
    <citation type="submission" date="2023-06" db="EMBL/GenBank/DDBJ databases">
        <title>Genomic analysis of the entomopathogenic nematode Steinernema hermaphroditum.</title>
        <authorList>
            <person name="Schwarz E.M."/>
            <person name="Heppert J.K."/>
            <person name="Baniya A."/>
            <person name="Schwartz H.T."/>
            <person name="Tan C.-H."/>
            <person name="Antoshechkin I."/>
            <person name="Sternberg P.W."/>
            <person name="Goodrich-Blair H."/>
            <person name="Dillman A.R."/>
        </authorList>
    </citation>
    <scope>NUCLEOTIDE SEQUENCE</scope>
    <source>
        <strain evidence="5">PS9179</strain>
        <tissue evidence="5">Whole animal</tissue>
    </source>
</reference>
<dbReference type="GO" id="GO:0004252">
    <property type="term" value="F:serine-type endopeptidase activity"/>
    <property type="evidence" value="ECO:0007669"/>
    <property type="project" value="InterPro"/>
</dbReference>
<dbReference type="CDD" id="cd00190">
    <property type="entry name" value="Tryp_SPc"/>
    <property type="match status" value="1"/>
</dbReference>
<evidence type="ECO:0000256" key="3">
    <source>
        <dbReference type="SAM" id="SignalP"/>
    </source>
</evidence>